<name>A0ABP0JGZ8_9DINO</name>
<protein>
    <recommendedName>
        <fullName evidence="4">Transmembrane protein</fullName>
    </recommendedName>
</protein>
<reference evidence="2 3" key="1">
    <citation type="submission" date="2024-02" db="EMBL/GenBank/DDBJ databases">
        <authorList>
            <person name="Chen Y."/>
            <person name="Shah S."/>
            <person name="Dougan E. K."/>
            <person name="Thang M."/>
            <person name="Chan C."/>
        </authorList>
    </citation>
    <scope>NUCLEOTIDE SEQUENCE [LARGE SCALE GENOMIC DNA]</scope>
</reference>
<evidence type="ECO:0008006" key="4">
    <source>
        <dbReference type="Google" id="ProtNLM"/>
    </source>
</evidence>
<comment type="caution">
    <text evidence="2">The sequence shown here is derived from an EMBL/GenBank/DDBJ whole genome shotgun (WGS) entry which is preliminary data.</text>
</comment>
<feature type="region of interest" description="Disordered" evidence="1">
    <location>
        <begin position="1"/>
        <end position="22"/>
    </location>
</feature>
<gene>
    <name evidence="2" type="ORF">CCMP2556_LOCUS11383</name>
</gene>
<feature type="compositionally biased region" description="Acidic residues" evidence="1">
    <location>
        <begin position="1"/>
        <end position="12"/>
    </location>
</feature>
<dbReference type="Proteomes" id="UP001642484">
    <property type="component" value="Unassembled WGS sequence"/>
</dbReference>
<evidence type="ECO:0000313" key="3">
    <source>
        <dbReference type="Proteomes" id="UP001642484"/>
    </source>
</evidence>
<sequence>MAMEPEEGEAQEADPVTYGEGSVASIGTRRTRLSYATCQSEAEDKAEFLDFDASLGEELTEEPSEASSPRWWNSVMQVAADRRAQNTAAVAVGGYLTLGIAGGTSGLLAGGSLGLLAGLGPAVFTAGLSVPVGAALGAGTGLCIGASVGGTVGAVGGVLVGQRVFYRRSTGTVSPDSSEMIPETVET</sequence>
<accession>A0ABP0JGZ8</accession>
<proteinExistence type="predicted"/>
<keyword evidence="3" id="KW-1185">Reference proteome</keyword>
<organism evidence="2 3">
    <name type="scientific">Durusdinium trenchii</name>
    <dbReference type="NCBI Taxonomy" id="1381693"/>
    <lineage>
        <taxon>Eukaryota</taxon>
        <taxon>Sar</taxon>
        <taxon>Alveolata</taxon>
        <taxon>Dinophyceae</taxon>
        <taxon>Suessiales</taxon>
        <taxon>Symbiodiniaceae</taxon>
        <taxon>Durusdinium</taxon>
    </lineage>
</organism>
<evidence type="ECO:0000313" key="2">
    <source>
        <dbReference type="EMBL" id="CAK9013695.1"/>
    </source>
</evidence>
<evidence type="ECO:0000256" key="1">
    <source>
        <dbReference type="SAM" id="MobiDB-lite"/>
    </source>
</evidence>
<dbReference type="EMBL" id="CAXAMN010005435">
    <property type="protein sequence ID" value="CAK9013695.1"/>
    <property type="molecule type" value="Genomic_DNA"/>
</dbReference>